<organism evidence="4 5">
    <name type="scientific">Papaver atlanticum</name>
    <dbReference type="NCBI Taxonomy" id="357466"/>
    <lineage>
        <taxon>Eukaryota</taxon>
        <taxon>Viridiplantae</taxon>
        <taxon>Streptophyta</taxon>
        <taxon>Embryophyta</taxon>
        <taxon>Tracheophyta</taxon>
        <taxon>Spermatophyta</taxon>
        <taxon>Magnoliopsida</taxon>
        <taxon>Ranunculales</taxon>
        <taxon>Papaveraceae</taxon>
        <taxon>Papaveroideae</taxon>
        <taxon>Papaver</taxon>
    </lineage>
</organism>
<evidence type="ECO:0000256" key="1">
    <source>
        <dbReference type="SAM" id="MobiDB-lite"/>
    </source>
</evidence>
<dbReference type="PANTHER" id="PTHR31373">
    <property type="entry name" value="OS06G0652100 PROTEIN"/>
    <property type="match status" value="1"/>
</dbReference>
<dbReference type="Gene3D" id="3.40.50.410">
    <property type="entry name" value="von Willebrand factor, type A domain"/>
    <property type="match status" value="1"/>
</dbReference>
<dbReference type="Pfam" id="PF25043">
    <property type="entry name" value="DUF7788"/>
    <property type="match status" value="1"/>
</dbReference>
<dbReference type="InterPro" id="IPR036465">
    <property type="entry name" value="vWFA_dom_sf"/>
</dbReference>
<dbReference type="InterPro" id="IPR011205">
    <property type="entry name" value="UCP015417_vWA"/>
</dbReference>
<dbReference type="PIRSF" id="PIRSF015417">
    <property type="entry name" value="T31B5_30_vWA"/>
    <property type="match status" value="1"/>
</dbReference>
<dbReference type="InterPro" id="IPR056690">
    <property type="entry name" value="DUF7788"/>
</dbReference>
<evidence type="ECO:0000259" key="2">
    <source>
        <dbReference type="Pfam" id="PF11443"/>
    </source>
</evidence>
<reference evidence="4" key="1">
    <citation type="submission" date="2022-04" db="EMBL/GenBank/DDBJ databases">
        <title>A functionally conserved STORR gene fusion in Papaver species that diverged 16.8 million years ago.</title>
        <authorList>
            <person name="Catania T."/>
        </authorList>
    </citation>
    <scope>NUCLEOTIDE SEQUENCE</scope>
    <source>
        <strain evidence="4">S-188037</strain>
    </source>
</reference>
<comment type="caution">
    <text evidence="4">The sequence shown here is derived from an EMBL/GenBank/DDBJ whole genome shotgun (WGS) entry which is preliminary data.</text>
</comment>
<accession>A0AAD4SXV9</accession>
<evidence type="ECO:0000259" key="3">
    <source>
        <dbReference type="Pfam" id="PF25043"/>
    </source>
</evidence>
<evidence type="ECO:0000313" key="4">
    <source>
        <dbReference type="EMBL" id="KAI3924812.1"/>
    </source>
</evidence>
<dbReference type="PANTHER" id="PTHR31373:SF17">
    <property type="entry name" value="OS06G0652100 PROTEIN"/>
    <property type="match status" value="1"/>
</dbReference>
<evidence type="ECO:0000313" key="5">
    <source>
        <dbReference type="Proteomes" id="UP001202328"/>
    </source>
</evidence>
<feature type="compositionally biased region" description="Low complexity" evidence="1">
    <location>
        <begin position="1"/>
        <end position="15"/>
    </location>
</feature>
<sequence>MPSSSSTSLHQHQLLGPPEIYKSQSNTSSRTIKSLSSTAATRSMDSMVDDFRSLRGYTENGSATYVSTANPLLDFFFHVVPDTPSESVTERLQAAWRYDPLKALKLVCNLRGVRGTGKSDREGFYAAALWIHKHHPRTLACNVKSIADFGYFKDLPEILYRLHEGVEIRKIQKEEWLSKKRPRTVTICRIDRKRGKRYFIRRPVVKVSNKKKIPVHQRRHRAKRIAESRKRDALEKERARNLRKNKEQEKWRKAVCRYNSDADYRFFHDRISEHFAECLVLDLEWLKSGQCNKISWAAKWCPTLDSLFDKSTLLCEGIARRIFLRSLYPEYAKLKEEHYAYRIRDRLRKEFLVPLRKALELPEVYISSNSWGSLPYNRVPSVAMKNYKYIFERHDEVRFKNYLESVKRGESSIAAGALLPHMIIASLKGKGGREVAELQWKRMVDDMSKIGTLNDCLAVCDVSSSMEGTPMEVSVALGLLTSELSAYPWKGNVISFSTNPKLHKIKGDSLKSKTEFIRRMEWGGSTDFQKVFDQILDVPVRGRLEEHQMIKRLFVFSDMEFNQASRKQQSWNNYLNTRNGSENEWETDYREIERKFRAKGYRKVPEIVFWNLRDSDATPVLGEQKGVALVSGFSKNMLKLFLDGGDVSELQPIAVMERAISGAEYSNLAVVD</sequence>
<gene>
    <name evidence="4" type="ORF">MKW98_031063</name>
</gene>
<dbReference type="InterPro" id="IPR058580">
    <property type="entry name" value="DUF2828"/>
</dbReference>
<dbReference type="SUPFAM" id="SSF53300">
    <property type="entry name" value="vWA-like"/>
    <property type="match status" value="1"/>
</dbReference>
<feature type="region of interest" description="Disordered" evidence="1">
    <location>
        <begin position="1"/>
        <end position="37"/>
    </location>
</feature>
<dbReference type="Proteomes" id="UP001202328">
    <property type="component" value="Unassembled WGS sequence"/>
</dbReference>
<dbReference type="Pfam" id="PF11443">
    <property type="entry name" value="DUF2828"/>
    <property type="match status" value="1"/>
</dbReference>
<dbReference type="EMBL" id="JAJJMB010008256">
    <property type="protein sequence ID" value="KAI3924812.1"/>
    <property type="molecule type" value="Genomic_DNA"/>
</dbReference>
<name>A0AAD4SXV9_9MAGN</name>
<proteinExistence type="predicted"/>
<protein>
    <submittedName>
        <fullName evidence="4">Uncharacterized protein</fullName>
    </submittedName>
</protein>
<dbReference type="AlphaFoldDB" id="A0AAD4SXV9"/>
<feature type="compositionally biased region" description="Polar residues" evidence="1">
    <location>
        <begin position="22"/>
        <end position="37"/>
    </location>
</feature>
<feature type="domain" description="DUF2828" evidence="2">
    <location>
        <begin position="58"/>
        <end position="453"/>
    </location>
</feature>
<feature type="domain" description="DUF7788" evidence="3">
    <location>
        <begin position="455"/>
        <end position="650"/>
    </location>
</feature>
<keyword evidence="5" id="KW-1185">Reference proteome</keyword>